<dbReference type="Pfam" id="PF05817">
    <property type="entry name" value="Ribophorin_II"/>
    <property type="match status" value="1"/>
</dbReference>
<dbReference type="AlphaFoldDB" id="A0A8S9PH71"/>
<dbReference type="EMBL" id="QGKX02001521">
    <property type="protein sequence ID" value="KAF3514595.1"/>
    <property type="molecule type" value="Genomic_DNA"/>
</dbReference>
<evidence type="ECO:0000256" key="1">
    <source>
        <dbReference type="RuleBase" id="RU366029"/>
    </source>
</evidence>
<gene>
    <name evidence="3" type="ORF">F2Q69_00009279</name>
</gene>
<comment type="subunit">
    <text evidence="1">Component of the oligosaccharyltransferase (OST) complex.</text>
</comment>
<dbReference type="GO" id="GO:0006487">
    <property type="term" value="P:protein N-linked glycosylation"/>
    <property type="evidence" value="ECO:0007669"/>
    <property type="project" value="UniProtKB-UniRule"/>
</dbReference>
<evidence type="ECO:0000313" key="3">
    <source>
        <dbReference type="EMBL" id="KAF3514595.1"/>
    </source>
</evidence>
<keyword evidence="1" id="KW-0256">Endoplasmic reticulum</keyword>
<evidence type="ECO:0000259" key="2">
    <source>
        <dbReference type="Pfam" id="PF05817"/>
    </source>
</evidence>
<comment type="similarity">
    <text evidence="1">Belongs to the SWP1 family.</text>
</comment>
<dbReference type="Proteomes" id="UP000712600">
    <property type="component" value="Unassembled WGS sequence"/>
</dbReference>
<dbReference type="PANTHER" id="PTHR12640">
    <property type="entry name" value="RIBOPHORIN II"/>
    <property type="match status" value="1"/>
</dbReference>
<dbReference type="PANTHER" id="PTHR12640:SF0">
    <property type="entry name" value="DOLICHYL-DIPHOSPHOOLIGOSACCHARIDE--PROTEIN GLYCOSYLTRANSFERASE SUBUNIT 2"/>
    <property type="match status" value="1"/>
</dbReference>
<comment type="caution">
    <text evidence="3">The sequence shown here is derived from an EMBL/GenBank/DDBJ whole genome shotgun (WGS) entry which is preliminary data.</text>
</comment>
<protein>
    <recommendedName>
        <fullName evidence="1">Dolichyl-diphosphooligosaccharide--protein glycosyltransferase subunit 2</fullName>
    </recommendedName>
    <alternativeName>
        <fullName evidence="1">Ribophorin-2</fullName>
    </alternativeName>
</protein>
<sequence length="353" mass="38127">MLKVLDVSVVEVIVSIFLMKCEDGRRSRTVSGLDSRRSNLRCCFIISSDFKLSPIRGPGCVLDDCCVLKGDRLLRQGSRRTGAMVLTPQSSKASPSSSRRSPCLEEAYEALKTLEILGVDRKSDLKSATCENVVILASPSSTLKDAFFALSVNGIMRCKSGEDVPKDIVSKLQAGVKDAKLLLDFYYSVRGLVLVKDQFSGNDISFGDAEAIFLSIKALSQSDGRWRYSSNNPESSSFASGLAFETLGGVISLAPSEIDQSLIQTLKTSILKLFDSIQKYDDGTFYFDGSEGPISTTASVIRGFTSFAAAESTRLNLAGDNIVGLAKFFLGVGIPGDAKDFFNQIDALACLED</sequence>
<comment type="function">
    <text evidence="1">Subunit of the oligosaccharyl transferase (OST) complex that catalyzes the initial transfer of a defined glycan (Glc(3)Man(9)GlcNAc(2) in eukaryotes) from the lipid carrier dolichol-pyrophosphate to an asparagine residue within an Asn-X-Ser/Thr consensus motif in nascent polypeptide chains, the first step in protein N-glycosylation. N-glycosylation occurs cotranslationally and the complex associates with the Sec61 complex at the channel-forming translocon complex that mediates protein translocation across the endoplasmic reticulum (ER). All subunits are required for a maximal enzyme activity.</text>
</comment>
<evidence type="ECO:0000313" key="4">
    <source>
        <dbReference type="Proteomes" id="UP000712600"/>
    </source>
</evidence>
<name>A0A8S9PH71_BRACR</name>
<dbReference type="InterPro" id="IPR055373">
    <property type="entry name" value="Ribophorin_II_N"/>
</dbReference>
<reference evidence="3" key="1">
    <citation type="submission" date="2019-12" db="EMBL/GenBank/DDBJ databases">
        <title>Genome sequencing and annotation of Brassica cretica.</title>
        <authorList>
            <person name="Studholme D.J."/>
            <person name="Sarris P."/>
        </authorList>
    </citation>
    <scope>NUCLEOTIDE SEQUENCE</scope>
    <source>
        <strain evidence="3">PFS-109/04</strain>
        <tissue evidence="3">Leaf</tissue>
    </source>
</reference>
<dbReference type="GO" id="GO:0008250">
    <property type="term" value="C:oligosaccharyltransferase complex"/>
    <property type="evidence" value="ECO:0007669"/>
    <property type="project" value="UniProtKB-UniRule"/>
</dbReference>
<accession>A0A8S9PH71</accession>
<proteinExistence type="inferred from homology"/>
<feature type="domain" description="Ribophorin II N-terminal" evidence="2">
    <location>
        <begin position="101"/>
        <end position="352"/>
    </location>
</feature>
<organism evidence="3 4">
    <name type="scientific">Brassica cretica</name>
    <name type="common">Mustard</name>
    <dbReference type="NCBI Taxonomy" id="69181"/>
    <lineage>
        <taxon>Eukaryota</taxon>
        <taxon>Viridiplantae</taxon>
        <taxon>Streptophyta</taxon>
        <taxon>Embryophyta</taxon>
        <taxon>Tracheophyta</taxon>
        <taxon>Spermatophyta</taxon>
        <taxon>Magnoliopsida</taxon>
        <taxon>eudicotyledons</taxon>
        <taxon>Gunneridae</taxon>
        <taxon>Pentapetalae</taxon>
        <taxon>rosids</taxon>
        <taxon>malvids</taxon>
        <taxon>Brassicales</taxon>
        <taxon>Brassicaceae</taxon>
        <taxon>Brassiceae</taxon>
        <taxon>Brassica</taxon>
    </lineage>
</organism>
<dbReference type="InterPro" id="IPR008814">
    <property type="entry name" value="Swp1"/>
</dbReference>
<comment type="subcellular location">
    <subcellularLocation>
        <location evidence="1">Endoplasmic reticulum membrane</location>
        <topology evidence="1">Multi-pass membrane protein</topology>
    </subcellularLocation>
</comment>
<comment type="pathway">
    <text evidence="1">Protein modification; protein glycosylation.</text>
</comment>